<dbReference type="InterPro" id="IPR003779">
    <property type="entry name" value="CMD-like"/>
</dbReference>
<organism evidence="2 3">
    <name type="scientific">Secundilactobacillus collinoides DSM 20515 = JCM 1123</name>
    <dbReference type="NCBI Taxonomy" id="1423733"/>
    <lineage>
        <taxon>Bacteria</taxon>
        <taxon>Bacillati</taxon>
        <taxon>Bacillota</taxon>
        <taxon>Bacilli</taxon>
        <taxon>Lactobacillales</taxon>
        <taxon>Lactobacillaceae</taxon>
        <taxon>Secundilactobacillus</taxon>
    </lineage>
</organism>
<gene>
    <name evidence="2" type="ORF">FC82_GL001572</name>
</gene>
<accession>A0A0R2BNY2</accession>
<dbReference type="EMBL" id="AYYR01000003">
    <property type="protein sequence ID" value="KRM77945.1"/>
    <property type="molecule type" value="Genomic_DNA"/>
</dbReference>
<dbReference type="InterPro" id="IPR052512">
    <property type="entry name" value="4CMD/NDH-1_regulator"/>
</dbReference>
<dbReference type="GO" id="GO:0051920">
    <property type="term" value="F:peroxiredoxin activity"/>
    <property type="evidence" value="ECO:0007669"/>
    <property type="project" value="InterPro"/>
</dbReference>
<dbReference type="STRING" id="33960.TY91_11635"/>
<dbReference type="SUPFAM" id="SSF69118">
    <property type="entry name" value="AhpD-like"/>
    <property type="match status" value="1"/>
</dbReference>
<evidence type="ECO:0000313" key="3">
    <source>
        <dbReference type="Proteomes" id="UP000051845"/>
    </source>
</evidence>
<dbReference type="PANTHER" id="PTHR33570">
    <property type="entry name" value="4-CARBOXYMUCONOLACTONE DECARBOXYLASE FAMILY PROTEIN"/>
    <property type="match status" value="1"/>
</dbReference>
<sequence>MIMAISKTAQDNHETLFPGLKSTLKQTDPEFIEVFDNFTFDEVLKYQDLDLKLRMKLTLASLIAMQCLNEYKAMLNGALNIGVTPVEVKEIVYQAVPYVGLGKVFDFLHGTNEVFKDRGIDVPLEGQSTTTPETRYDKGLETVRGIVGDTVDNMLANSPENQKHFATFLADNCFGDYYTRKGLDTKTRELLTFTMLISMGGADPQVKGHIAANQNVGNDKKTLISAVTVLLPFIGYPRSLTALSLLNEVIPEPKD</sequence>
<dbReference type="Gene3D" id="1.20.1290.10">
    <property type="entry name" value="AhpD-like"/>
    <property type="match status" value="1"/>
</dbReference>
<reference evidence="2 3" key="1">
    <citation type="journal article" date="2015" name="Genome Announc.">
        <title>Expanding the biotechnology potential of lactobacilli through comparative genomics of 213 strains and associated genera.</title>
        <authorList>
            <person name="Sun Z."/>
            <person name="Harris H.M."/>
            <person name="McCann A."/>
            <person name="Guo C."/>
            <person name="Argimon S."/>
            <person name="Zhang W."/>
            <person name="Yang X."/>
            <person name="Jeffery I.B."/>
            <person name="Cooney J.C."/>
            <person name="Kagawa T.F."/>
            <person name="Liu W."/>
            <person name="Song Y."/>
            <person name="Salvetti E."/>
            <person name="Wrobel A."/>
            <person name="Rasinkangas P."/>
            <person name="Parkhill J."/>
            <person name="Rea M.C."/>
            <person name="O'Sullivan O."/>
            <person name="Ritari J."/>
            <person name="Douillard F.P."/>
            <person name="Paul Ross R."/>
            <person name="Yang R."/>
            <person name="Briner A.E."/>
            <person name="Felis G.E."/>
            <person name="de Vos W.M."/>
            <person name="Barrangou R."/>
            <person name="Klaenhammer T.R."/>
            <person name="Caufield P.W."/>
            <person name="Cui Y."/>
            <person name="Zhang H."/>
            <person name="O'Toole P.W."/>
        </authorList>
    </citation>
    <scope>NUCLEOTIDE SEQUENCE [LARGE SCALE GENOMIC DNA]</scope>
    <source>
        <strain evidence="2 3">DSM 20515</strain>
    </source>
</reference>
<dbReference type="Proteomes" id="UP000051845">
    <property type="component" value="Unassembled WGS sequence"/>
</dbReference>
<dbReference type="InterPro" id="IPR029032">
    <property type="entry name" value="AhpD-like"/>
</dbReference>
<dbReference type="PATRIC" id="fig|1423733.4.peg.1654"/>
<proteinExistence type="predicted"/>
<feature type="domain" description="Carboxymuconolactone decarboxylase-like" evidence="1">
    <location>
        <begin position="165"/>
        <end position="248"/>
    </location>
</feature>
<evidence type="ECO:0000259" key="1">
    <source>
        <dbReference type="Pfam" id="PF02627"/>
    </source>
</evidence>
<dbReference type="Pfam" id="PF02627">
    <property type="entry name" value="CMD"/>
    <property type="match status" value="2"/>
</dbReference>
<dbReference type="PANTHER" id="PTHR33570:SF2">
    <property type="entry name" value="CARBOXYMUCONOLACTONE DECARBOXYLASE-LIKE DOMAIN-CONTAINING PROTEIN"/>
    <property type="match status" value="1"/>
</dbReference>
<feature type="domain" description="Carboxymuconolactone decarboxylase-like" evidence="1">
    <location>
        <begin position="29"/>
        <end position="108"/>
    </location>
</feature>
<dbReference type="AlphaFoldDB" id="A0A0R2BNY2"/>
<evidence type="ECO:0000313" key="2">
    <source>
        <dbReference type="EMBL" id="KRM77945.1"/>
    </source>
</evidence>
<protein>
    <submittedName>
        <fullName evidence="2">Carboxymuconolactone decarboxylase</fullName>
    </submittedName>
</protein>
<comment type="caution">
    <text evidence="2">The sequence shown here is derived from an EMBL/GenBank/DDBJ whole genome shotgun (WGS) entry which is preliminary data.</text>
</comment>
<name>A0A0R2BNY2_SECCO</name>